<dbReference type="PANTHER" id="PTHR13274">
    <property type="entry name" value="MITOCHONDRIAL RIBOSOMAL PROTEIN S25"/>
    <property type="match status" value="1"/>
</dbReference>
<evidence type="ECO:0000313" key="6">
    <source>
        <dbReference type="EMBL" id="EDO19003.1"/>
    </source>
</evidence>
<organism evidence="7">
    <name type="scientific">Vanderwaltozyma polyspora (strain ATCC 22028 / DSM 70294 / BCRC 21397 / CBS 2163 / NBRC 10782 / NRRL Y-8283 / UCD 57-17)</name>
    <name type="common">Kluyveromyces polysporus</name>
    <dbReference type="NCBI Taxonomy" id="436907"/>
    <lineage>
        <taxon>Eukaryota</taxon>
        <taxon>Fungi</taxon>
        <taxon>Dikarya</taxon>
        <taxon>Ascomycota</taxon>
        <taxon>Saccharomycotina</taxon>
        <taxon>Saccharomycetes</taxon>
        <taxon>Saccharomycetales</taxon>
        <taxon>Saccharomycetaceae</taxon>
        <taxon>Vanderwaltozyma</taxon>
    </lineage>
</organism>
<dbReference type="AlphaFoldDB" id="A7TFI9"/>
<evidence type="ECO:0000259" key="5">
    <source>
        <dbReference type="SMART" id="SM00916"/>
    </source>
</evidence>
<dbReference type="RefSeq" id="XP_001646861.1">
    <property type="nucleotide sequence ID" value="XM_001646811.1"/>
</dbReference>
<keyword evidence="7" id="KW-1185">Reference proteome</keyword>
<dbReference type="PhylomeDB" id="A7TFI9"/>
<accession>A7TFI9</accession>
<protein>
    <recommendedName>
        <fullName evidence="5">Ribosomal protein/NADH dehydrogenase domain-containing protein</fullName>
    </recommendedName>
</protein>
<dbReference type="KEGG" id="vpo:Kpol_2002p74"/>
<dbReference type="OrthoDB" id="1696305at2759"/>
<dbReference type="EMBL" id="DS480383">
    <property type="protein sequence ID" value="EDO19003.1"/>
    <property type="molecule type" value="Genomic_DNA"/>
</dbReference>
<reference evidence="6 7" key="1">
    <citation type="journal article" date="2007" name="Proc. Natl. Acad. Sci. U.S.A.">
        <title>Independent sorting-out of thousands of duplicated gene pairs in two yeast species descended from a whole-genome duplication.</title>
        <authorList>
            <person name="Scannell D.R."/>
            <person name="Frank A.C."/>
            <person name="Conant G.C."/>
            <person name="Byrne K.P."/>
            <person name="Woolfit M."/>
            <person name="Wolfe K.H."/>
        </authorList>
    </citation>
    <scope>NUCLEOTIDE SEQUENCE [LARGE SCALE GENOMIC DNA]</scope>
    <source>
        <strain evidence="7">ATCC 22028 / DSM 70294 / BCRC 21397 / CBS 2163 / NBRC 10782 / NRRL Y-8283 / UCD 57-17</strain>
    </source>
</reference>
<proteinExistence type="predicted"/>
<keyword evidence="3" id="KW-0496">Mitochondrion</keyword>
<dbReference type="GO" id="GO:0005762">
    <property type="term" value="C:mitochondrial large ribosomal subunit"/>
    <property type="evidence" value="ECO:0007669"/>
    <property type="project" value="EnsemblFungi"/>
</dbReference>
<dbReference type="STRING" id="436907.A7TFI9"/>
<evidence type="ECO:0000256" key="1">
    <source>
        <dbReference type="ARBA" id="ARBA00004173"/>
    </source>
</evidence>
<dbReference type="eggNOG" id="ENOG502S1AY">
    <property type="taxonomic scope" value="Eukaryota"/>
</dbReference>
<keyword evidence="2" id="KW-0689">Ribosomal protein</keyword>
<dbReference type="Pfam" id="PF05047">
    <property type="entry name" value="L51_S25_CI-B8"/>
    <property type="match status" value="1"/>
</dbReference>
<dbReference type="Proteomes" id="UP000000267">
    <property type="component" value="Unassembled WGS sequence"/>
</dbReference>
<comment type="subcellular location">
    <subcellularLocation>
        <location evidence="1">Mitochondrion</location>
    </subcellularLocation>
</comment>
<evidence type="ECO:0000256" key="2">
    <source>
        <dbReference type="ARBA" id="ARBA00022980"/>
    </source>
</evidence>
<dbReference type="InParanoid" id="A7TFI9"/>
<dbReference type="SUPFAM" id="SSF52833">
    <property type="entry name" value="Thioredoxin-like"/>
    <property type="match status" value="1"/>
</dbReference>
<dbReference type="GO" id="GO:0003735">
    <property type="term" value="F:structural constituent of ribosome"/>
    <property type="evidence" value="ECO:0007669"/>
    <property type="project" value="EnsemblFungi"/>
</dbReference>
<gene>
    <name evidence="6" type="ORF">Kpol_2002p74</name>
</gene>
<dbReference type="OMA" id="QNHNGHM"/>
<feature type="domain" description="Ribosomal protein/NADH dehydrogenase" evidence="5">
    <location>
        <begin position="38"/>
        <end position="119"/>
    </location>
</feature>
<dbReference type="FunCoup" id="A7TFI9">
    <property type="interactions" value="130"/>
</dbReference>
<dbReference type="SMART" id="SM00916">
    <property type="entry name" value="L51_S25_CI-B8"/>
    <property type="match status" value="1"/>
</dbReference>
<dbReference type="InterPro" id="IPR036249">
    <property type="entry name" value="Thioredoxin-like_sf"/>
</dbReference>
<evidence type="ECO:0000256" key="3">
    <source>
        <dbReference type="ARBA" id="ARBA00023128"/>
    </source>
</evidence>
<name>A7TFI9_VANPO</name>
<dbReference type="GeneID" id="5547329"/>
<dbReference type="GO" id="GO:0032543">
    <property type="term" value="P:mitochondrial translation"/>
    <property type="evidence" value="ECO:0007669"/>
    <property type="project" value="EnsemblFungi"/>
</dbReference>
<sequence length="129" mass="15065">MSAKQISFLNKISFKTKKPQILIDSAKYSGLRLTFQYQNHNGHMGARKFWHEYLPTLKFYNPALQVDVLRVRNNDKSNVRVPCKLEVISKDGEVLKTINMKNQKHTSIMDRLLEEVEHKPVPTKDLIEI</sequence>
<dbReference type="InterPro" id="IPR007741">
    <property type="entry name" value="Ribosomal_mL43/mS25/NADH_DH"/>
</dbReference>
<evidence type="ECO:0000313" key="7">
    <source>
        <dbReference type="Proteomes" id="UP000000267"/>
    </source>
</evidence>
<keyword evidence="4" id="KW-0687">Ribonucleoprotein</keyword>
<dbReference type="PANTHER" id="PTHR13274:SF2">
    <property type="entry name" value="SMALL RIBOSOMAL SUBUNIT PROTEIN MS25"/>
    <property type="match status" value="1"/>
</dbReference>
<dbReference type="InterPro" id="IPR040049">
    <property type="entry name" value="Ribosomal_mS25/mL61"/>
</dbReference>
<dbReference type="HOGENOM" id="CLU_141769_0_0_1"/>
<evidence type="ECO:0000256" key="4">
    <source>
        <dbReference type="ARBA" id="ARBA00023274"/>
    </source>
</evidence>